<sequence length="219" mass="25052">MTDVMELALKYGGFTSLDKVYLTNVLAQLSPEAQLLFVTPPPSVLNAYFSEIYQKQGPEAATAYYLELSQSYNWLQSHPSFDEHQPFVRLNLSGKSFAFVYESADEVALVFSEKKETITGELLLELAKLFPHYKIYQEDSQIKMRPLVFDEKDKEVVEDLSTDVLLTDLVRLKGNIIKLSGYNAQEVLELGEDLSAKVEGPVYYAFQQREFAIYFKEKD</sequence>
<dbReference type="Proteomes" id="UP001595901">
    <property type="component" value="Unassembled WGS sequence"/>
</dbReference>
<evidence type="ECO:0000313" key="1">
    <source>
        <dbReference type="EMBL" id="MFC3932139.1"/>
    </source>
</evidence>
<protein>
    <submittedName>
        <fullName evidence="1">Cystathionine beta-lyase</fullName>
    </submittedName>
</protein>
<name>A0ABV8D269_9STRE</name>
<dbReference type="EMBL" id="JBHSAC010000045">
    <property type="protein sequence ID" value="MFC3932139.1"/>
    <property type="molecule type" value="Genomic_DNA"/>
</dbReference>
<accession>A0ABV8D269</accession>
<organism evidence="1 2">
    <name type="scientific">Streptococcus dentapri</name>
    <dbReference type="NCBI Taxonomy" id="573564"/>
    <lineage>
        <taxon>Bacteria</taxon>
        <taxon>Bacillati</taxon>
        <taxon>Bacillota</taxon>
        <taxon>Bacilli</taxon>
        <taxon>Lactobacillales</taxon>
        <taxon>Streptococcaceae</taxon>
        <taxon>Streptococcus</taxon>
    </lineage>
</organism>
<gene>
    <name evidence="1" type="ORF">ACFOSE_05030</name>
</gene>
<proteinExistence type="predicted"/>
<reference evidence="2" key="1">
    <citation type="journal article" date="2019" name="Int. J. Syst. Evol. Microbiol.">
        <title>The Global Catalogue of Microorganisms (GCM) 10K type strain sequencing project: providing services to taxonomists for standard genome sequencing and annotation.</title>
        <authorList>
            <consortium name="The Broad Institute Genomics Platform"/>
            <consortium name="The Broad Institute Genome Sequencing Center for Infectious Disease"/>
            <person name="Wu L."/>
            <person name="Ma J."/>
        </authorList>
    </citation>
    <scope>NUCLEOTIDE SEQUENCE [LARGE SCALE GENOMIC DNA]</scope>
    <source>
        <strain evidence="2">CCUG 58728</strain>
    </source>
</reference>
<keyword evidence="2" id="KW-1185">Reference proteome</keyword>
<comment type="caution">
    <text evidence="1">The sequence shown here is derived from an EMBL/GenBank/DDBJ whole genome shotgun (WGS) entry which is preliminary data.</text>
</comment>
<dbReference type="RefSeq" id="WP_380431269.1">
    <property type="nucleotide sequence ID" value="NZ_JBHSAC010000045.1"/>
</dbReference>
<evidence type="ECO:0000313" key="2">
    <source>
        <dbReference type="Proteomes" id="UP001595901"/>
    </source>
</evidence>